<sequence length="51" mass="5488">MLNRNEGPRGGFMVWLMAVIVVSLAAKVDTTTADVVVLAIGAYAMLIHSRQ</sequence>
<accession>A0A087BL11</accession>
<dbReference type="AlphaFoldDB" id="A0A087BL11"/>
<keyword evidence="1" id="KW-0472">Membrane</keyword>
<evidence type="ECO:0000313" key="2">
    <source>
        <dbReference type="EMBL" id="KFI71711.1"/>
    </source>
</evidence>
<dbReference type="RefSeq" id="WP_169742470.1">
    <property type="nucleotide sequence ID" value="NZ_JGZA01000008.1"/>
</dbReference>
<evidence type="ECO:0000256" key="1">
    <source>
        <dbReference type="SAM" id="Phobius"/>
    </source>
</evidence>
<dbReference type="EMBL" id="JGZA01000008">
    <property type="protein sequence ID" value="KFI71711.1"/>
    <property type="molecule type" value="Genomic_DNA"/>
</dbReference>
<comment type="caution">
    <text evidence="2">The sequence shown here is derived from an EMBL/GenBank/DDBJ whole genome shotgun (WGS) entry which is preliminary data.</text>
</comment>
<keyword evidence="1" id="KW-0812">Transmembrane</keyword>
<protein>
    <submittedName>
        <fullName evidence="2">Uncharacterized protein</fullName>
    </submittedName>
</protein>
<organism evidence="2 3">
    <name type="scientific">Bifidobacterium longum subsp. suis</name>
    <dbReference type="NCBI Taxonomy" id="1695"/>
    <lineage>
        <taxon>Bacteria</taxon>
        <taxon>Bacillati</taxon>
        <taxon>Actinomycetota</taxon>
        <taxon>Actinomycetes</taxon>
        <taxon>Bifidobacteriales</taxon>
        <taxon>Bifidobacteriaceae</taxon>
        <taxon>Bifidobacterium</taxon>
    </lineage>
</organism>
<name>A0A087BL11_BIFLN</name>
<keyword evidence="1" id="KW-1133">Transmembrane helix</keyword>
<gene>
    <name evidence="2" type="ORF">BLSS_1237</name>
</gene>
<reference evidence="2 3" key="1">
    <citation type="submission" date="2014-03" db="EMBL/GenBank/DDBJ databases">
        <title>Genomics of Bifidobacteria.</title>
        <authorList>
            <person name="Ventura M."/>
            <person name="Milani C."/>
            <person name="Lugli G.A."/>
        </authorList>
    </citation>
    <scope>NUCLEOTIDE SEQUENCE [LARGE SCALE GENOMIC DNA]</scope>
    <source>
        <strain evidence="2 3">LMG 21814</strain>
    </source>
</reference>
<dbReference type="Proteomes" id="UP000029024">
    <property type="component" value="Unassembled WGS sequence"/>
</dbReference>
<feature type="transmembrane region" description="Helical" evidence="1">
    <location>
        <begin position="12"/>
        <end position="45"/>
    </location>
</feature>
<evidence type="ECO:0000313" key="3">
    <source>
        <dbReference type="Proteomes" id="UP000029024"/>
    </source>
</evidence>
<proteinExistence type="predicted"/>